<comment type="caution">
    <text evidence="2">The sequence shown here is derived from an EMBL/GenBank/DDBJ whole genome shotgun (WGS) entry which is preliminary data.</text>
</comment>
<dbReference type="Gene3D" id="3.90.640.10">
    <property type="entry name" value="Actin, Chain A, domain 4"/>
    <property type="match status" value="1"/>
</dbReference>
<dbReference type="SUPFAM" id="SSF53067">
    <property type="entry name" value="Actin-like ATPase domain"/>
    <property type="match status" value="2"/>
</dbReference>
<accession>A0AA88KDN3</accession>
<keyword evidence="3" id="KW-1185">Reference proteome</keyword>
<gene>
    <name evidence="2" type="ORF">C9374_010853</name>
</gene>
<sequence length="417" mass="46703">MCSLVFDLGSSQSRIGFSGDDAPYVVFQSVVGRYHNHQQDSIFSSSWDPQVQLISTTPQDQFLKSSSTIPEYLDIEYPIERGVVTHWDSMELLIEHYLNVLANKQHPNNSTAQEDALTSMMILFTEPALNPIENRLQYFSLLFERFQVQTAQYQLTGVLSVYASGGFSAFSIESGDGVTTILPIYEGHTMPSCIKRLDLGGRDITDELMKRLMERGELSSMMNNTLSATSNNQTFKSMNHYYQCHEQVKKIKEQQCSIRTSYWETYDDTTFKQYELPEGGVLKLCERDLQECGELMFQPECFMHTDTSAKSLTGLGDLIFEAVSGAGIDCRKDLYGNLVLSGGNTLMSNLGARVSSEMIARAPSAVKIKVVAPPERLHSAWIGGSILSSLSTFQSQWITRGEFHEVGPSVVFRKSLV</sequence>
<dbReference type="InterPro" id="IPR043129">
    <property type="entry name" value="ATPase_NBD"/>
</dbReference>
<dbReference type="EMBL" id="PYSW02000046">
    <property type="protein sequence ID" value="KAG2374283.1"/>
    <property type="molecule type" value="Genomic_DNA"/>
</dbReference>
<dbReference type="AlphaFoldDB" id="A0AA88KDN3"/>
<reference evidence="2 3" key="1">
    <citation type="journal article" date="2018" name="BMC Genomics">
        <title>The genome of Naegleria lovaniensis, the basis for a comparative approach to unravel pathogenicity factors of the human pathogenic amoeba N. fowleri.</title>
        <authorList>
            <person name="Liechti N."/>
            <person name="Schurch N."/>
            <person name="Bruggmann R."/>
            <person name="Wittwer M."/>
        </authorList>
    </citation>
    <scope>NUCLEOTIDE SEQUENCE [LARGE SCALE GENOMIC DNA]</scope>
    <source>
        <strain evidence="2 3">ATCC 30569</strain>
    </source>
</reference>
<comment type="similarity">
    <text evidence="1">Belongs to the actin family.</text>
</comment>
<dbReference type="InterPro" id="IPR004000">
    <property type="entry name" value="Actin"/>
</dbReference>
<organism evidence="2 3">
    <name type="scientific">Naegleria lovaniensis</name>
    <name type="common">Amoeba</name>
    <dbReference type="NCBI Taxonomy" id="51637"/>
    <lineage>
        <taxon>Eukaryota</taxon>
        <taxon>Discoba</taxon>
        <taxon>Heterolobosea</taxon>
        <taxon>Tetramitia</taxon>
        <taxon>Eutetramitia</taxon>
        <taxon>Vahlkampfiidae</taxon>
        <taxon>Naegleria</taxon>
    </lineage>
</organism>
<protein>
    <recommendedName>
        <fullName evidence="4">Actin</fullName>
    </recommendedName>
</protein>
<evidence type="ECO:0000313" key="3">
    <source>
        <dbReference type="Proteomes" id="UP000816034"/>
    </source>
</evidence>
<evidence type="ECO:0000313" key="2">
    <source>
        <dbReference type="EMBL" id="KAG2374283.1"/>
    </source>
</evidence>
<evidence type="ECO:0000256" key="1">
    <source>
        <dbReference type="RuleBase" id="RU000487"/>
    </source>
</evidence>
<evidence type="ECO:0008006" key="4">
    <source>
        <dbReference type="Google" id="ProtNLM"/>
    </source>
</evidence>
<dbReference type="SMART" id="SM00268">
    <property type="entry name" value="ACTIN"/>
    <property type="match status" value="1"/>
</dbReference>
<dbReference type="PANTHER" id="PTHR11937">
    <property type="entry name" value="ACTIN"/>
    <property type="match status" value="1"/>
</dbReference>
<name>A0AA88KDN3_NAELO</name>
<proteinExistence type="inferred from homology"/>
<dbReference type="Gene3D" id="3.30.420.40">
    <property type="match status" value="2"/>
</dbReference>
<dbReference type="Proteomes" id="UP000816034">
    <property type="component" value="Unassembled WGS sequence"/>
</dbReference>
<dbReference type="GeneID" id="68103307"/>
<dbReference type="Pfam" id="PF00022">
    <property type="entry name" value="Actin"/>
    <property type="match status" value="1"/>
</dbReference>
<dbReference type="RefSeq" id="XP_044543457.1">
    <property type="nucleotide sequence ID" value="XM_044686443.1"/>
</dbReference>